<dbReference type="Pfam" id="PF08387">
    <property type="entry name" value="FBD"/>
    <property type="match status" value="1"/>
</dbReference>
<evidence type="ECO:0000259" key="1">
    <source>
        <dbReference type="Pfam" id="PF08387"/>
    </source>
</evidence>
<evidence type="ECO:0000313" key="3">
    <source>
        <dbReference type="EMBL" id="KAK1632762.1"/>
    </source>
</evidence>
<reference evidence="3" key="1">
    <citation type="submission" date="2023-07" db="EMBL/GenBank/DDBJ databases">
        <title>A chromosome-level genome assembly of Lolium multiflorum.</title>
        <authorList>
            <person name="Chen Y."/>
            <person name="Copetti D."/>
            <person name="Kolliker R."/>
            <person name="Studer B."/>
        </authorList>
    </citation>
    <scope>NUCLEOTIDE SEQUENCE</scope>
    <source>
        <strain evidence="3">02402/16</strain>
        <tissue evidence="3">Leaf</tissue>
    </source>
</reference>
<evidence type="ECO:0000313" key="4">
    <source>
        <dbReference type="Proteomes" id="UP001231189"/>
    </source>
</evidence>
<accession>A0AAD8W2T8</accession>
<evidence type="ECO:0000259" key="2">
    <source>
        <dbReference type="Pfam" id="PF24758"/>
    </source>
</evidence>
<dbReference type="InterPro" id="IPR055411">
    <property type="entry name" value="LRR_FXL15/At3g58940/PEG3-like"/>
</dbReference>
<dbReference type="PANTHER" id="PTHR32141">
    <property type="match status" value="1"/>
</dbReference>
<dbReference type="Pfam" id="PF24758">
    <property type="entry name" value="LRR_At5g56370"/>
    <property type="match status" value="1"/>
</dbReference>
<proteinExistence type="predicted"/>
<gene>
    <name evidence="3" type="ORF">QYE76_007077</name>
</gene>
<comment type="caution">
    <text evidence="3">The sequence shown here is derived from an EMBL/GenBank/DDBJ whole genome shotgun (WGS) entry which is preliminary data.</text>
</comment>
<keyword evidence="4" id="KW-1185">Reference proteome</keyword>
<dbReference type="EMBL" id="JAUUTY010000005">
    <property type="protein sequence ID" value="KAK1632762.1"/>
    <property type="molecule type" value="Genomic_DNA"/>
</dbReference>
<feature type="domain" description="FBD" evidence="1">
    <location>
        <begin position="59"/>
        <end position="99"/>
    </location>
</feature>
<organism evidence="3 4">
    <name type="scientific">Lolium multiflorum</name>
    <name type="common">Italian ryegrass</name>
    <name type="synonym">Lolium perenne subsp. multiflorum</name>
    <dbReference type="NCBI Taxonomy" id="4521"/>
    <lineage>
        <taxon>Eukaryota</taxon>
        <taxon>Viridiplantae</taxon>
        <taxon>Streptophyta</taxon>
        <taxon>Embryophyta</taxon>
        <taxon>Tracheophyta</taxon>
        <taxon>Spermatophyta</taxon>
        <taxon>Magnoliopsida</taxon>
        <taxon>Liliopsida</taxon>
        <taxon>Poales</taxon>
        <taxon>Poaceae</taxon>
        <taxon>BOP clade</taxon>
        <taxon>Pooideae</taxon>
        <taxon>Poodae</taxon>
        <taxon>Poeae</taxon>
        <taxon>Poeae Chloroplast Group 2 (Poeae type)</taxon>
        <taxon>Loliodinae</taxon>
        <taxon>Loliinae</taxon>
        <taxon>Lolium</taxon>
    </lineage>
</organism>
<evidence type="ECO:0008006" key="5">
    <source>
        <dbReference type="Google" id="ProtNLM"/>
    </source>
</evidence>
<dbReference type="Proteomes" id="UP001231189">
    <property type="component" value="Unassembled WGS sequence"/>
</dbReference>
<dbReference type="PANTHER" id="PTHR32141:SF163">
    <property type="entry name" value="OS07G0285900 PROTEIN"/>
    <property type="match status" value="1"/>
</dbReference>
<sequence>MIPISLTALVRTVKVLIIESIGPNLDVIVGFIRCFPCIDKLYIQSYLRKGMENVRQYDPADPIECLDLHLKEIFVDNYQGMRPDVNFAKFFVLNARVLKVLPHWKGSDKNKVMTTTIALL</sequence>
<protein>
    <recommendedName>
        <fullName evidence="5">FBD domain-containing protein</fullName>
    </recommendedName>
</protein>
<dbReference type="AlphaFoldDB" id="A0AAD8W2T8"/>
<feature type="domain" description="F-box/LRR-repeat protein 15/At3g58940/PEG3-like LRR" evidence="2">
    <location>
        <begin position="2"/>
        <end position="43"/>
    </location>
</feature>
<dbReference type="InterPro" id="IPR055302">
    <property type="entry name" value="F-box_dom-containing"/>
</dbReference>
<dbReference type="InterPro" id="IPR006566">
    <property type="entry name" value="FBD"/>
</dbReference>
<name>A0AAD8W2T8_LOLMU</name>